<keyword evidence="5" id="KW-1133">Transmembrane helix</keyword>
<dbReference type="RefSeq" id="WP_272422543.1">
    <property type="nucleotide sequence ID" value="NZ_JAGTJJ010000009.1"/>
</dbReference>
<sequence>MMAVFQDWVTILLRWLHLMAGIAWVGTSFYFNWFDLSVRPPKGKVLKENIRGTLDEIHGGSFYYHEQYWPNAHPERLLVHAWPAKTTLVTGVLLLAGIYWYGARTYLIDPSVADIGPTAAVGISIASILACWFFYNELCFFVEDNRVVLSVMAVFVGLAAYGYQHVFSGRAAYIHVGAMLGTCMGLNVWTSIVPHHIAMRKQLNAGQPLDLHHGEQAKRRSQHNNYFTLPVTFAMISNHFALAYNHHRAWLILWLLMAGGVSIRHYLNVSFKHDRKEKSLLVAVAAAFGGAMGLSFMRPAPPPVVGPVDTATAMAIVQKRCVPCHSQKPTHPTFVAPPSGFLLETPEQVLAKAEKVVQRTSVTRDMPLGNATAMTDEERAQLKVWIEGQGK</sequence>
<dbReference type="Pfam" id="PF06181">
    <property type="entry name" value="Urate_ox_N"/>
    <property type="match status" value="1"/>
</dbReference>
<dbReference type="Proteomes" id="UP001151081">
    <property type="component" value="Unassembled WGS sequence"/>
</dbReference>
<dbReference type="InterPro" id="IPR010389">
    <property type="entry name" value="Urate_ox_N"/>
</dbReference>
<feature type="transmembrane region" description="Helical" evidence="5">
    <location>
        <begin position="250"/>
        <end position="267"/>
    </location>
</feature>
<dbReference type="PROSITE" id="PS51007">
    <property type="entry name" value="CYTC"/>
    <property type="match status" value="1"/>
</dbReference>
<keyword evidence="2 4" id="KW-0479">Metal-binding</keyword>
<evidence type="ECO:0000256" key="4">
    <source>
        <dbReference type="PROSITE-ProRule" id="PRU00433"/>
    </source>
</evidence>
<feature type="transmembrane region" description="Helical" evidence="5">
    <location>
        <begin position="279"/>
        <end position="297"/>
    </location>
</feature>
<dbReference type="InterPro" id="IPR036909">
    <property type="entry name" value="Cyt_c-like_dom_sf"/>
</dbReference>
<evidence type="ECO:0000256" key="5">
    <source>
        <dbReference type="SAM" id="Phobius"/>
    </source>
</evidence>
<comment type="caution">
    <text evidence="7">The sequence shown here is derived from an EMBL/GenBank/DDBJ whole genome shotgun (WGS) entry which is preliminary data.</text>
</comment>
<dbReference type="EMBL" id="JAGTJJ010000009">
    <property type="protein sequence ID" value="MDC3982674.1"/>
    <property type="molecule type" value="Genomic_DNA"/>
</dbReference>
<feature type="transmembrane region" description="Helical" evidence="5">
    <location>
        <begin position="147"/>
        <end position="166"/>
    </location>
</feature>
<proteinExistence type="predicted"/>
<evidence type="ECO:0000313" key="7">
    <source>
        <dbReference type="EMBL" id="MDC3982674.1"/>
    </source>
</evidence>
<dbReference type="SUPFAM" id="SSF46626">
    <property type="entry name" value="Cytochrome c"/>
    <property type="match status" value="1"/>
</dbReference>
<gene>
    <name evidence="7" type="ORF">KEG57_19315</name>
</gene>
<feature type="transmembrane region" description="Helical" evidence="5">
    <location>
        <begin position="226"/>
        <end position="244"/>
    </location>
</feature>
<feature type="transmembrane region" description="Helical" evidence="5">
    <location>
        <begin position="172"/>
        <end position="193"/>
    </location>
</feature>
<keyword evidence="1 4" id="KW-0349">Heme</keyword>
<evidence type="ECO:0000259" key="6">
    <source>
        <dbReference type="PROSITE" id="PS51007"/>
    </source>
</evidence>
<organism evidence="7 8">
    <name type="scientific">Polyangium jinanense</name>
    <dbReference type="NCBI Taxonomy" id="2829994"/>
    <lineage>
        <taxon>Bacteria</taxon>
        <taxon>Pseudomonadati</taxon>
        <taxon>Myxococcota</taxon>
        <taxon>Polyangia</taxon>
        <taxon>Polyangiales</taxon>
        <taxon>Polyangiaceae</taxon>
        <taxon>Polyangium</taxon>
    </lineage>
</organism>
<dbReference type="GO" id="GO:0009055">
    <property type="term" value="F:electron transfer activity"/>
    <property type="evidence" value="ECO:0007669"/>
    <property type="project" value="InterPro"/>
</dbReference>
<keyword evidence="5" id="KW-0812">Transmembrane</keyword>
<feature type="domain" description="Cytochrome c" evidence="6">
    <location>
        <begin position="308"/>
        <end position="390"/>
    </location>
</feature>
<keyword evidence="3 4" id="KW-0408">Iron</keyword>
<keyword evidence="5" id="KW-0472">Membrane</keyword>
<accession>A0A9X3X1Y6</accession>
<keyword evidence="8" id="KW-1185">Reference proteome</keyword>
<feature type="transmembrane region" description="Helical" evidence="5">
    <location>
        <begin position="12"/>
        <end position="34"/>
    </location>
</feature>
<feature type="transmembrane region" description="Helical" evidence="5">
    <location>
        <begin position="86"/>
        <end position="103"/>
    </location>
</feature>
<dbReference type="InterPro" id="IPR009056">
    <property type="entry name" value="Cyt_c-like_dom"/>
</dbReference>
<evidence type="ECO:0000313" key="8">
    <source>
        <dbReference type="Proteomes" id="UP001151081"/>
    </source>
</evidence>
<reference evidence="7 8" key="1">
    <citation type="submission" date="2021-04" db="EMBL/GenBank/DDBJ databases">
        <title>Genome analysis of Polyangium sp.</title>
        <authorList>
            <person name="Li Y."/>
            <person name="Wang J."/>
        </authorList>
    </citation>
    <scope>NUCLEOTIDE SEQUENCE [LARGE SCALE GENOMIC DNA]</scope>
    <source>
        <strain evidence="7 8">SDU14</strain>
    </source>
</reference>
<dbReference type="GO" id="GO:0046872">
    <property type="term" value="F:metal ion binding"/>
    <property type="evidence" value="ECO:0007669"/>
    <property type="project" value="UniProtKB-KW"/>
</dbReference>
<dbReference type="AlphaFoldDB" id="A0A9X3X1Y6"/>
<protein>
    <submittedName>
        <fullName evidence="7">Urate hydroxylase PuuD</fullName>
    </submittedName>
</protein>
<evidence type="ECO:0000256" key="3">
    <source>
        <dbReference type="ARBA" id="ARBA00023004"/>
    </source>
</evidence>
<dbReference type="GO" id="GO:0020037">
    <property type="term" value="F:heme binding"/>
    <property type="evidence" value="ECO:0007669"/>
    <property type="project" value="InterPro"/>
</dbReference>
<evidence type="ECO:0000256" key="1">
    <source>
        <dbReference type="ARBA" id="ARBA00022617"/>
    </source>
</evidence>
<feature type="transmembrane region" description="Helical" evidence="5">
    <location>
        <begin position="115"/>
        <end position="135"/>
    </location>
</feature>
<evidence type="ECO:0000256" key="2">
    <source>
        <dbReference type="ARBA" id="ARBA00022723"/>
    </source>
</evidence>
<name>A0A9X3X1Y6_9BACT</name>